<proteinExistence type="predicted"/>
<comment type="caution">
    <text evidence="1">The sequence shown here is derived from an EMBL/GenBank/DDBJ whole genome shotgun (WGS) entry which is preliminary data.</text>
</comment>
<dbReference type="AlphaFoldDB" id="A0A926Z6M2"/>
<gene>
    <name evidence="1" type="ORF">H6F44_11900</name>
</gene>
<organism evidence="1 2">
    <name type="scientific">Pseudanabaena cinerea FACHB-1277</name>
    <dbReference type="NCBI Taxonomy" id="2949581"/>
    <lineage>
        <taxon>Bacteria</taxon>
        <taxon>Bacillati</taxon>
        <taxon>Cyanobacteriota</taxon>
        <taxon>Cyanophyceae</taxon>
        <taxon>Pseudanabaenales</taxon>
        <taxon>Pseudanabaenaceae</taxon>
        <taxon>Pseudanabaena</taxon>
        <taxon>Pseudanabaena cinerea</taxon>
    </lineage>
</organism>
<keyword evidence="2" id="KW-1185">Reference proteome</keyword>
<evidence type="ECO:0000313" key="1">
    <source>
        <dbReference type="EMBL" id="MBD2150817.1"/>
    </source>
</evidence>
<dbReference type="InterPro" id="IPR010985">
    <property type="entry name" value="Ribbon_hlx_hlx"/>
</dbReference>
<reference evidence="1 2" key="1">
    <citation type="journal article" date="2015" name="ISME J.">
        <title>Draft Genome Sequence of Streptomyces incarnatus NRRL8089, which Produces the Nucleoside Antibiotic Sinefungin.</title>
        <authorList>
            <person name="Oshima K."/>
            <person name="Hattori M."/>
            <person name="Shimizu H."/>
            <person name="Fukuda K."/>
            <person name="Nemoto M."/>
            <person name="Inagaki K."/>
            <person name="Tamura T."/>
        </authorList>
    </citation>
    <scope>NUCLEOTIDE SEQUENCE [LARGE SCALE GENOMIC DNA]</scope>
    <source>
        <strain evidence="1 2">FACHB-1277</strain>
    </source>
</reference>
<dbReference type="SUPFAM" id="SSF47598">
    <property type="entry name" value="Ribbon-helix-helix"/>
    <property type="match status" value="1"/>
</dbReference>
<dbReference type="Gene3D" id="1.10.1220.10">
    <property type="entry name" value="Met repressor-like"/>
    <property type="match status" value="1"/>
</dbReference>
<dbReference type="RefSeq" id="WP_190351180.1">
    <property type="nucleotide sequence ID" value="NZ_JACJPY010000034.1"/>
</dbReference>
<protein>
    <submittedName>
        <fullName evidence="1">Uncharacterized protein</fullName>
    </submittedName>
</protein>
<dbReference type="InterPro" id="IPR013321">
    <property type="entry name" value="Arc_rbn_hlx_hlx"/>
</dbReference>
<dbReference type="Proteomes" id="UP000631421">
    <property type="component" value="Unassembled WGS sequence"/>
</dbReference>
<sequence length="110" mass="12088">MQDKQKVTQKVTFYLPEQLHQQLKIRSAIDGDTMSELAEKAISFYLSHSDIVESSGIGHTHQTYNCPSCSQTVVIREGELLAIGGNRNSVIPVTVGKTDSHDSEELLSIG</sequence>
<dbReference type="GO" id="GO:0006355">
    <property type="term" value="P:regulation of DNA-templated transcription"/>
    <property type="evidence" value="ECO:0007669"/>
    <property type="project" value="InterPro"/>
</dbReference>
<accession>A0A926Z6M2</accession>
<dbReference type="EMBL" id="JACJPY010000034">
    <property type="protein sequence ID" value="MBD2150817.1"/>
    <property type="molecule type" value="Genomic_DNA"/>
</dbReference>
<evidence type="ECO:0000313" key="2">
    <source>
        <dbReference type="Proteomes" id="UP000631421"/>
    </source>
</evidence>
<name>A0A926Z6M2_9CYAN</name>